<dbReference type="InterPro" id="IPR004090">
    <property type="entry name" value="Chemotax_Me-accpt_rcpt"/>
</dbReference>
<dbReference type="InterPro" id="IPR004089">
    <property type="entry name" value="MCPsignal_dom"/>
</dbReference>
<dbReference type="RefSeq" id="WP_147162542.1">
    <property type="nucleotide sequence ID" value="NZ_BJZO01000010.1"/>
</dbReference>
<keyword evidence="7" id="KW-0472">Membrane</keyword>
<sequence>MKFRSVKWPIVLAASALALLFMAMLGAGLLSVVWHDQVDNLTTRARQMGTMTAEMVSAPLWNMDQGEVERLLGLLKDDPDFHDAEIRDKGQVLARLDQGEALKEAPDVVRLDVPIHGPQGKTQIGLLAIGFSTERAWAQTERMAGIGGLLTLGLAVVLAGVVWLVMSRIVRPLADLTGVMDRLTHDDLDGTIPHGARLDELGKVAHVLAAFQQTARDRRALEAERQALRDQEAQARRGHLEALAAHLDEAVGAIVTALDGMATDLDGAAARMGTASDHTADLTRTISQASEESSSSSQTVAVAVEELTASIHEISRQVTQAVETTSQAVAHSANTQDALRALESSVSRIGEITKLIDDIASQTNLLALNATIEAARAGEAGKGFAVVASEVKNLASQTIRATEEIGRSIVEVGQVSETVVSSTTHITRSVEAINQMTSGIASAVEEQSVTTRDISANVSRVAEGATEVSRTIAAANTEADAVRLAARDVMSLAHRVKSSAATLRTTVEKVLSDLRAG</sequence>
<dbReference type="PROSITE" id="PS50885">
    <property type="entry name" value="HAMP"/>
    <property type="match status" value="1"/>
</dbReference>
<accession>A0A512H4U8</accession>
<evidence type="ECO:0000313" key="12">
    <source>
        <dbReference type="Proteomes" id="UP000321567"/>
    </source>
</evidence>
<organism evidence="11 12">
    <name type="scientific">Pararhodospirillum oryzae</name>
    <dbReference type="NCBI Taxonomy" id="478448"/>
    <lineage>
        <taxon>Bacteria</taxon>
        <taxon>Pseudomonadati</taxon>
        <taxon>Pseudomonadota</taxon>
        <taxon>Alphaproteobacteria</taxon>
        <taxon>Rhodospirillales</taxon>
        <taxon>Rhodospirillaceae</taxon>
        <taxon>Pararhodospirillum</taxon>
    </lineage>
</organism>
<dbReference type="SMART" id="SM00304">
    <property type="entry name" value="HAMP"/>
    <property type="match status" value="1"/>
</dbReference>
<dbReference type="Gene3D" id="6.10.340.10">
    <property type="match status" value="1"/>
</dbReference>
<keyword evidence="12" id="KW-1185">Reference proteome</keyword>
<comment type="subcellular location">
    <subcellularLocation>
        <location evidence="1">Cell inner membrane</location>
        <topology evidence="1">Multi-pass membrane protein</topology>
    </subcellularLocation>
</comment>
<dbReference type="InterPro" id="IPR003660">
    <property type="entry name" value="HAMP_dom"/>
</dbReference>
<evidence type="ECO:0000259" key="10">
    <source>
        <dbReference type="PROSITE" id="PS50885"/>
    </source>
</evidence>
<evidence type="ECO:0000256" key="1">
    <source>
        <dbReference type="ARBA" id="ARBA00004429"/>
    </source>
</evidence>
<comment type="caution">
    <text evidence="11">The sequence shown here is derived from an EMBL/GenBank/DDBJ whole genome shotgun (WGS) entry which is preliminary data.</text>
</comment>
<dbReference type="Pfam" id="PF00015">
    <property type="entry name" value="MCPsignal"/>
    <property type="match status" value="1"/>
</dbReference>
<dbReference type="AlphaFoldDB" id="A0A512H4U8"/>
<dbReference type="GO" id="GO:0004888">
    <property type="term" value="F:transmembrane signaling receptor activity"/>
    <property type="evidence" value="ECO:0007669"/>
    <property type="project" value="InterPro"/>
</dbReference>
<feature type="coiled-coil region" evidence="6">
    <location>
        <begin position="211"/>
        <end position="238"/>
    </location>
</feature>
<dbReference type="PANTHER" id="PTHR32089">
    <property type="entry name" value="METHYL-ACCEPTING CHEMOTAXIS PROTEIN MCPB"/>
    <property type="match status" value="1"/>
</dbReference>
<name>A0A512H4U8_9PROT</name>
<evidence type="ECO:0000259" key="9">
    <source>
        <dbReference type="PROSITE" id="PS50192"/>
    </source>
</evidence>
<dbReference type="PRINTS" id="PR00260">
    <property type="entry name" value="CHEMTRNSDUCR"/>
</dbReference>
<dbReference type="Pfam" id="PF00672">
    <property type="entry name" value="HAMP"/>
    <property type="match status" value="1"/>
</dbReference>
<dbReference type="PROSITE" id="PS50192">
    <property type="entry name" value="T_SNARE"/>
    <property type="match status" value="1"/>
</dbReference>
<feature type="domain" description="HAMP" evidence="10">
    <location>
        <begin position="167"/>
        <end position="220"/>
    </location>
</feature>
<comment type="similarity">
    <text evidence="4">Belongs to the methyl-accepting chemotaxis (MCP) protein family.</text>
</comment>
<evidence type="ECO:0000256" key="6">
    <source>
        <dbReference type="SAM" id="Coils"/>
    </source>
</evidence>
<dbReference type="GO" id="GO:0005886">
    <property type="term" value="C:plasma membrane"/>
    <property type="evidence" value="ECO:0007669"/>
    <property type="project" value="UniProtKB-SubCell"/>
</dbReference>
<dbReference type="Proteomes" id="UP000321567">
    <property type="component" value="Unassembled WGS sequence"/>
</dbReference>
<feature type="domain" description="T-SNARE coiled-coil homology" evidence="9">
    <location>
        <begin position="413"/>
        <end position="475"/>
    </location>
</feature>
<dbReference type="PANTHER" id="PTHR32089:SF112">
    <property type="entry name" value="LYSOZYME-LIKE PROTEIN-RELATED"/>
    <property type="match status" value="1"/>
</dbReference>
<dbReference type="OrthoDB" id="3378718at2"/>
<feature type="transmembrane region" description="Helical" evidence="7">
    <location>
        <begin position="143"/>
        <end position="166"/>
    </location>
</feature>
<keyword evidence="2" id="KW-0997">Cell inner membrane</keyword>
<evidence type="ECO:0000256" key="2">
    <source>
        <dbReference type="ARBA" id="ARBA00022519"/>
    </source>
</evidence>
<evidence type="ECO:0008006" key="13">
    <source>
        <dbReference type="Google" id="ProtNLM"/>
    </source>
</evidence>
<dbReference type="Gene3D" id="1.10.287.950">
    <property type="entry name" value="Methyl-accepting chemotaxis protein"/>
    <property type="match status" value="1"/>
</dbReference>
<protein>
    <recommendedName>
        <fullName evidence="13">Methyl-accepting chemotaxis protein</fullName>
    </recommendedName>
</protein>
<evidence type="ECO:0000259" key="8">
    <source>
        <dbReference type="PROSITE" id="PS50111"/>
    </source>
</evidence>
<evidence type="ECO:0000256" key="5">
    <source>
        <dbReference type="PROSITE-ProRule" id="PRU00284"/>
    </source>
</evidence>
<dbReference type="SUPFAM" id="SSF58104">
    <property type="entry name" value="Methyl-accepting chemotaxis protein (MCP) signaling domain"/>
    <property type="match status" value="1"/>
</dbReference>
<evidence type="ECO:0000256" key="7">
    <source>
        <dbReference type="SAM" id="Phobius"/>
    </source>
</evidence>
<feature type="domain" description="Methyl-accepting transducer" evidence="8">
    <location>
        <begin position="268"/>
        <end position="490"/>
    </location>
</feature>
<dbReference type="GO" id="GO:0006935">
    <property type="term" value="P:chemotaxis"/>
    <property type="evidence" value="ECO:0007669"/>
    <property type="project" value="InterPro"/>
</dbReference>
<keyword evidence="2" id="KW-1003">Cell membrane</keyword>
<dbReference type="SUPFAM" id="SSF158472">
    <property type="entry name" value="HAMP domain-like"/>
    <property type="match status" value="1"/>
</dbReference>
<evidence type="ECO:0000256" key="3">
    <source>
        <dbReference type="ARBA" id="ARBA00023224"/>
    </source>
</evidence>
<keyword evidence="3 5" id="KW-0807">Transducer</keyword>
<evidence type="ECO:0000256" key="4">
    <source>
        <dbReference type="ARBA" id="ARBA00029447"/>
    </source>
</evidence>
<evidence type="ECO:0000313" key="11">
    <source>
        <dbReference type="EMBL" id="GEO80486.1"/>
    </source>
</evidence>
<keyword evidence="6" id="KW-0175">Coiled coil</keyword>
<proteinExistence type="inferred from homology"/>
<dbReference type="GO" id="GO:0007165">
    <property type="term" value="P:signal transduction"/>
    <property type="evidence" value="ECO:0007669"/>
    <property type="project" value="UniProtKB-KW"/>
</dbReference>
<dbReference type="PROSITE" id="PS50111">
    <property type="entry name" value="CHEMOTAXIS_TRANSDUC_2"/>
    <property type="match status" value="1"/>
</dbReference>
<dbReference type="EMBL" id="BJZO01000010">
    <property type="protein sequence ID" value="GEO80486.1"/>
    <property type="molecule type" value="Genomic_DNA"/>
</dbReference>
<dbReference type="InterPro" id="IPR000727">
    <property type="entry name" value="T_SNARE_dom"/>
</dbReference>
<gene>
    <name evidence="11" type="ORF">ROR02_06170</name>
</gene>
<reference evidence="11 12" key="1">
    <citation type="submission" date="2019-07" db="EMBL/GenBank/DDBJ databases">
        <title>Whole genome shotgun sequence of Rhodospirillum oryzae NBRC 107573.</title>
        <authorList>
            <person name="Hosoyama A."/>
            <person name="Uohara A."/>
            <person name="Ohji S."/>
            <person name="Ichikawa N."/>
        </authorList>
    </citation>
    <scope>NUCLEOTIDE SEQUENCE [LARGE SCALE GENOMIC DNA]</scope>
    <source>
        <strain evidence="11 12">NBRC 107573</strain>
    </source>
</reference>
<keyword evidence="7" id="KW-1133">Transmembrane helix</keyword>
<dbReference type="SMART" id="SM00283">
    <property type="entry name" value="MA"/>
    <property type="match status" value="1"/>
</dbReference>
<keyword evidence="7" id="KW-0812">Transmembrane</keyword>